<dbReference type="Proteomes" id="UP001297272">
    <property type="component" value="Unassembled WGS sequence"/>
</dbReference>
<proteinExistence type="predicted"/>
<organism evidence="1 2">
    <name type="scientific">Tianweitania aestuarii</name>
    <dbReference type="NCBI Taxonomy" id="2814886"/>
    <lineage>
        <taxon>Bacteria</taxon>
        <taxon>Pseudomonadati</taxon>
        <taxon>Pseudomonadota</taxon>
        <taxon>Alphaproteobacteria</taxon>
        <taxon>Hyphomicrobiales</taxon>
        <taxon>Phyllobacteriaceae</taxon>
        <taxon>Tianweitania</taxon>
    </lineage>
</organism>
<protein>
    <recommendedName>
        <fullName evidence="3">Transposase</fullName>
    </recommendedName>
</protein>
<evidence type="ECO:0008006" key="3">
    <source>
        <dbReference type="Google" id="ProtNLM"/>
    </source>
</evidence>
<comment type="caution">
    <text evidence="1">The sequence shown here is derived from an EMBL/GenBank/DDBJ whole genome shotgun (WGS) entry which is preliminary data.</text>
</comment>
<reference evidence="1 2" key="1">
    <citation type="submission" date="2021-03" db="EMBL/GenBank/DDBJ databases">
        <title>Tianweitania aestuarii sp. nov., isolated from a tidal flat.</title>
        <authorList>
            <person name="Park S."/>
            <person name="Yoon J.-H."/>
        </authorList>
    </citation>
    <scope>NUCLEOTIDE SEQUENCE [LARGE SCALE GENOMIC DNA]</scope>
    <source>
        <strain evidence="1 2">BSSL-BM11</strain>
    </source>
</reference>
<accession>A0ABS5RW59</accession>
<dbReference type="RefSeq" id="WP_213984839.1">
    <property type="nucleotide sequence ID" value="NZ_JAFMNX010000002.1"/>
</dbReference>
<dbReference type="EMBL" id="JAFMNX010000002">
    <property type="protein sequence ID" value="MBS9721222.1"/>
    <property type="molecule type" value="Genomic_DNA"/>
</dbReference>
<evidence type="ECO:0000313" key="2">
    <source>
        <dbReference type="Proteomes" id="UP001297272"/>
    </source>
</evidence>
<evidence type="ECO:0000313" key="1">
    <source>
        <dbReference type="EMBL" id="MBS9721222.1"/>
    </source>
</evidence>
<keyword evidence="2" id="KW-1185">Reference proteome</keyword>
<name>A0ABS5RW59_9HYPH</name>
<gene>
    <name evidence="1" type="ORF">JYU29_11040</name>
</gene>
<sequence>MQIFKPVETLEDFYTLDDGEVLCGYLDGLSGIECPLSGVTRSYWHGWRNGLVDSGLLEADGAQVKLDAAFEGLREG</sequence>